<gene>
    <name evidence="1" type="ORF">LCGC14_3077200</name>
</gene>
<comment type="caution">
    <text evidence="1">The sequence shown here is derived from an EMBL/GenBank/DDBJ whole genome shotgun (WGS) entry which is preliminary data.</text>
</comment>
<accession>A0A0F8WE78</accession>
<dbReference type="EMBL" id="LAZR01065621">
    <property type="protein sequence ID" value="KKK55177.1"/>
    <property type="molecule type" value="Genomic_DNA"/>
</dbReference>
<sequence length="103" mass="12124">AWSWLDPPRPLLKMLRDVTQRGRFTSMNVDIFETEDGRLLVNELQTVFGASTPVDQLRVNDIPGRYVFDDQENEWLFEEGDFSRNACTNERIDYLVNTLLKRK</sequence>
<organism evidence="1">
    <name type="scientific">marine sediment metagenome</name>
    <dbReference type="NCBI Taxonomy" id="412755"/>
    <lineage>
        <taxon>unclassified sequences</taxon>
        <taxon>metagenomes</taxon>
        <taxon>ecological metagenomes</taxon>
    </lineage>
</organism>
<proteinExistence type="predicted"/>
<protein>
    <submittedName>
        <fullName evidence="1">Uncharacterized protein</fullName>
    </submittedName>
</protein>
<name>A0A0F8WE78_9ZZZZ</name>
<evidence type="ECO:0000313" key="1">
    <source>
        <dbReference type="EMBL" id="KKK55177.1"/>
    </source>
</evidence>
<feature type="non-terminal residue" evidence="1">
    <location>
        <position position="1"/>
    </location>
</feature>
<dbReference type="AlphaFoldDB" id="A0A0F8WE78"/>
<reference evidence="1" key="1">
    <citation type="journal article" date="2015" name="Nature">
        <title>Complex archaea that bridge the gap between prokaryotes and eukaryotes.</title>
        <authorList>
            <person name="Spang A."/>
            <person name="Saw J.H."/>
            <person name="Jorgensen S.L."/>
            <person name="Zaremba-Niedzwiedzka K."/>
            <person name="Martijn J."/>
            <person name="Lind A.E."/>
            <person name="van Eijk R."/>
            <person name="Schleper C."/>
            <person name="Guy L."/>
            <person name="Ettema T.J."/>
        </authorList>
    </citation>
    <scope>NUCLEOTIDE SEQUENCE</scope>
</reference>